<evidence type="ECO:0000256" key="4">
    <source>
        <dbReference type="ARBA" id="ARBA00022676"/>
    </source>
</evidence>
<keyword evidence="5 12" id="KW-0808">Transferase</keyword>
<dbReference type="Gene3D" id="3.90.550.10">
    <property type="entry name" value="Spore Coat Polysaccharide Biosynthesis Protein SpsA, Chain A"/>
    <property type="match status" value="1"/>
</dbReference>
<comment type="cofactor">
    <cofactor evidence="1">
        <name>Mn(2+)</name>
        <dbReference type="ChEBI" id="CHEBI:29035"/>
    </cofactor>
</comment>
<comment type="caution">
    <text evidence="12">The sequence shown here is derived from an EMBL/GenBank/DDBJ whole genome shotgun (WGS) entry which is preliminary data.</text>
</comment>
<evidence type="ECO:0000259" key="11">
    <source>
        <dbReference type="Pfam" id="PF00535"/>
    </source>
</evidence>
<comment type="cofactor">
    <cofactor evidence="2">
        <name>Mg(2+)</name>
        <dbReference type="ChEBI" id="CHEBI:18420"/>
    </cofactor>
</comment>
<evidence type="ECO:0000256" key="3">
    <source>
        <dbReference type="ARBA" id="ARBA00006739"/>
    </source>
</evidence>
<reference evidence="12 13" key="1">
    <citation type="submission" date="2021-08" db="EMBL/GenBank/DDBJ databases">
        <title>Streptomyces sp. PTM05 isolated from lichen.</title>
        <authorList>
            <person name="Somphong A."/>
            <person name="Phongsopitanun W."/>
            <person name="Tanasupawat S."/>
        </authorList>
    </citation>
    <scope>NUCLEOTIDE SEQUENCE [LARGE SCALE GENOMIC DNA]</scope>
    <source>
        <strain evidence="12 13">Ptm05</strain>
    </source>
</reference>
<comment type="catalytic activity">
    <reaction evidence="10">
        <text>an NDP-alpha-D-glucose + (2R)-3-phosphoglycerate = (2R)-2-O-(alpha-D-glucopyranosyl)-3-phospho-glycerate + a ribonucleoside 5'-diphosphate + H(+)</text>
        <dbReference type="Rhea" id="RHEA:47244"/>
        <dbReference type="ChEBI" id="CHEBI:15378"/>
        <dbReference type="ChEBI" id="CHEBI:57930"/>
        <dbReference type="ChEBI" id="CHEBI:58272"/>
        <dbReference type="ChEBI" id="CHEBI:62600"/>
        <dbReference type="ChEBI" id="CHEBI:76533"/>
        <dbReference type="EC" id="2.4.1.266"/>
    </reaction>
    <physiologicalReaction direction="left-to-right" evidence="10">
        <dbReference type="Rhea" id="RHEA:47245"/>
    </physiologicalReaction>
</comment>
<keyword evidence="13" id="KW-1185">Reference proteome</keyword>
<dbReference type="Proteomes" id="UP001198565">
    <property type="component" value="Unassembled WGS sequence"/>
</dbReference>
<evidence type="ECO:0000256" key="7">
    <source>
        <dbReference type="ARBA" id="ARBA00039022"/>
    </source>
</evidence>
<evidence type="ECO:0000256" key="5">
    <source>
        <dbReference type="ARBA" id="ARBA00022679"/>
    </source>
</evidence>
<dbReference type="EMBL" id="JAINVZ010000017">
    <property type="protein sequence ID" value="MBY8887539.1"/>
    <property type="molecule type" value="Genomic_DNA"/>
</dbReference>
<dbReference type="PANTHER" id="PTHR48090">
    <property type="entry name" value="UNDECAPRENYL-PHOSPHATE 4-DEOXY-4-FORMAMIDO-L-ARABINOSE TRANSFERASE-RELATED"/>
    <property type="match status" value="1"/>
</dbReference>
<evidence type="ECO:0000256" key="2">
    <source>
        <dbReference type="ARBA" id="ARBA00001946"/>
    </source>
</evidence>
<sequence length="366" mass="39366">MSTPPLIAVCLPSYGEEATIGAVATAVAEGLRGLGDRARVTLVHVDCGSPDRTVERFAALRLPVPTVQRTAARGKGSALREFFAVCRELDARYALSFDTDLTAITPRWVARFAEPLLSGRAGAVLPSYPRSVYEASATNHLAVPVVYACTGRLVPQPIGGEFGIDLRAVAPERVEWTGSTLHFGVDIALTFEMLRDAGRIGLVDPGVKRHKPSFFHLEEVFGQVAESALRLAGSVRFPGSAAPLTTPGPVRLWRGEWTHRRESRALFDRARETLTASGTAVPGWDDPALPGWAADAWAPALARELRAAREGAARPAEGARALAPLFAVRATSFWLAADREGLGQAEQALVDQAERVRRLLLPVRTG</sequence>
<dbReference type="EC" id="2.4.1.266" evidence="7"/>
<evidence type="ECO:0000313" key="12">
    <source>
        <dbReference type="EMBL" id="MBY8887539.1"/>
    </source>
</evidence>
<evidence type="ECO:0000256" key="1">
    <source>
        <dbReference type="ARBA" id="ARBA00001936"/>
    </source>
</evidence>
<evidence type="ECO:0000256" key="8">
    <source>
        <dbReference type="ARBA" id="ARBA00040894"/>
    </source>
</evidence>
<dbReference type="PANTHER" id="PTHR48090:SF10">
    <property type="entry name" value="GLUCOSYL-3-PHOSPHOGLYCERATE SYNTHASE"/>
    <property type="match status" value="1"/>
</dbReference>
<accession>A0ABS7QY09</accession>
<protein>
    <recommendedName>
        <fullName evidence="8">Glucosyl-3-phosphoglycerate synthase</fullName>
        <ecNumber evidence="7">2.4.1.266</ecNumber>
    </recommendedName>
</protein>
<feature type="domain" description="Glycosyltransferase 2-like" evidence="11">
    <location>
        <begin position="9"/>
        <end position="134"/>
    </location>
</feature>
<dbReference type="GO" id="GO:0016757">
    <property type="term" value="F:glycosyltransferase activity"/>
    <property type="evidence" value="ECO:0007669"/>
    <property type="project" value="UniProtKB-KW"/>
</dbReference>
<dbReference type="InterPro" id="IPR029044">
    <property type="entry name" value="Nucleotide-diphossugar_trans"/>
</dbReference>
<keyword evidence="4 12" id="KW-0328">Glycosyltransferase</keyword>
<evidence type="ECO:0000256" key="6">
    <source>
        <dbReference type="ARBA" id="ARBA00022842"/>
    </source>
</evidence>
<gene>
    <name evidence="12" type="ORF">K7472_22240</name>
</gene>
<evidence type="ECO:0000313" key="13">
    <source>
        <dbReference type="Proteomes" id="UP001198565"/>
    </source>
</evidence>
<dbReference type="RefSeq" id="WP_222980290.1">
    <property type="nucleotide sequence ID" value="NZ_JAINVZ010000017.1"/>
</dbReference>
<comment type="similarity">
    <text evidence="3">Belongs to the glycosyltransferase 2 family.</text>
</comment>
<comment type="catalytic activity">
    <reaction evidence="9">
        <text>(2R)-3-phosphoglycerate + UDP-alpha-D-glucose = (2R)-2-O-(alpha-D-glucopyranosyl)-3-phospho-glycerate + UDP + H(+)</text>
        <dbReference type="Rhea" id="RHEA:31319"/>
        <dbReference type="ChEBI" id="CHEBI:15378"/>
        <dbReference type="ChEBI" id="CHEBI:58223"/>
        <dbReference type="ChEBI" id="CHEBI:58272"/>
        <dbReference type="ChEBI" id="CHEBI:58885"/>
        <dbReference type="ChEBI" id="CHEBI:62600"/>
        <dbReference type="EC" id="2.4.1.266"/>
    </reaction>
    <physiologicalReaction direction="left-to-right" evidence="9">
        <dbReference type="Rhea" id="RHEA:31320"/>
    </physiologicalReaction>
</comment>
<dbReference type="InterPro" id="IPR001173">
    <property type="entry name" value="Glyco_trans_2-like"/>
</dbReference>
<dbReference type="InterPro" id="IPR050256">
    <property type="entry name" value="Glycosyltransferase_2"/>
</dbReference>
<organism evidence="12 13">
    <name type="scientific">Streptantibioticus parmotrematis</name>
    <dbReference type="NCBI Taxonomy" id="2873249"/>
    <lineage>
        <taxon>Bacteria</taxon>
        <taxon>Bacillati</taxon>
        <taxon>Actinomycetota</taxon>
        <taxon>Actinomycetes</taxon>
        <taxon>Kitasatosporales</taxon>
        <taxon>Streptomycetaceae</taxon>
        <taxon>Streptantibioticus</taxon>
    </lineage>
</organism>
<name>A0ABS7QY09_9ACTN</name>
<keyword evidence="6" id="KW-0460">Magnesium</keyword>
<dbReference type="Pfam" id="PF00535">
    <property type="entry name" value="Glycos_transf_2"/>
    <property type="match status" value="1"/>
</dbReference>
<proteinExistence type="inferred from homology"/>
<evidence type="ECO:0000256" key="9">
    <source>
        <dbReference type="ARBA" id="ARBA00048689"/>
    </source>
</evidence>
<evidence type="ECO:0000256" key="10">
    <source>
        <dbReference type="ARBA" id="ARBA00048997"/>
    </source>
</evidence>
<dbReference type="SUPFAM" id="SSF53448">
    <property type="entry name" value="Nucleotide-diphospho-sugar transferases"/>
    <property type="match status" value="1"/>
</dbReference>